<dbReference type="PANTHER" id="PTHR36942:SF1">
    <property type="entry name" value="IMMUNITY PROTEIN 72 OF POLYMORPHIC TOXIN SYSTEM-RELATED"/>
    <property type="match status" value="1"/>
</dbReference>
<dbReference type="FunCoup" id="E3LHS3">
    <property type="interactions" value="571"/>
</dbReference>
<dbReference type="InParanoid" id="E3LHS3"/>
<evidence type="ECO:0000313" key="3">
    <source>
        <dbReference type="Proteomes" id="UP000008281"/>
    </source>
</evidence>
<evidence type="ECO:0000256" key="1">
    <source>
        <dbReference type="SAM" id="MobiDB-lite"/>
    </source>
</evidence>
<name>E3LHS3_CAERE</name>
<gene>
    <name evidence="2" type="ORF">CRE_08833</name>
</gene>
<proteinExistence type="predicted"/>
<dbReference type="PANTHER" id="PTHR36942">
    <property type="entry name" value="PROTEIN CBG10268"/>
    <property type="match status" value="1"/>
</dbReference>
<dbReference type="HOGENOM" id="CLU_1579956_0_0_1"/>
<protein>
    <submittedName>
        <fullName evidence="2">Uncharacterized protein</fullName>
    </submittedName>
</protein>
<sequence>MSTVCNKIDSRESTPTPVFTPKKCTIQENETPANREEEKGTELNELIRSMVSLILSKTFKTLLFQYLSSKLHIDVFPPAPEPGQIVIPTGGLARCICTPYCTKELPQPAYRILGESEEDNRWNLDEKTEEEILQDAEDVVYKTYMDVLAEKTRKSKKKTARQLYNELNS</sequence>
<organism evidence="3">
    <name type="scientific">Caenorhabditis remanei</name>
    <name type="common">Caenorhabditis vulgaris</name>
    <dbReference type="NCBI Taxonomy" id="31234"/>
    <lineage>
        <taxon>Eukaryota</taxon>
        <taxon>Metazoa</taxon>
        <taxon>Ecdysozoa</taxon>
        <taxon>Nematoda</taxon>
        <taxon>Chromadorea</taxon>
        <taxon>Rhabditida</taxon>
        <taxon>Rhabditina</taxon>
        <taxon>Rhabditomorpha</taxon>
        <taxon>Rhabditoidea</taxon>
        <taxon>Rhabditidae</taxon>
        <taxon>Peloderinae</taxon>
        <taxon>Caenorhabditis</taxon>
    </lineage>
</organism>
<reference evidence="2" key="1">
    <citation type="submission" date="2007-07" db="EMBL/GenBank/DDBJ databases">
        <title>PCAP assembly of the Caenorhabditis remanei genome.</title>
        <authorList>
            <consortium name="The Caenorhabditis remanei Sequencing Consortium"/>
            <person name="Wilson R.K."/>
        </authorList>
    </citation>
    <scope>NUCLEOTIDE SEQUENCE [LARGE SCALE GENOMIC DNA]</scope>
    <source>
        <strain evidence="2">PB4641</strain>
    </source>
</reference>
<dbReference type="eggNOG" id="ENOG502T7KV">
    <property type="taxonomic scope" value="Eukaryota"/>
</dbReference>
<dbReference type="AlphaFoldDB" id="E3LHS3"/>
<dbReference type="Proteomes" id="UP000008281">
    <property type="component" value="Unassembled WGS sequence"/>
</dbReference>
<dbReference type="OrthoDB" id="5875032at2759"/>
<feature type="region of interest" description="Disordered" evidence="1">
    <location>
        <begin position="1"/>
        <end position="21"/>
    </location>
</feature>
<keyword evidence="3" id="KW-1185">Reference proteome</keyword>
<accession>E3LHS3</accession>
<dbReference type="EMBL" id="DS268409">
    <property type="protein sequence ID" value="EFO95191.1"/>
    <property type="molecule type" value="Genomic_DNA"/>
</dbReference>
<evidence type="ECO:0000313" key="2">
    <source>
        <dbReference type="EMBL" id="EFO95191.1"/>
    </source>
</evidence>